<keyword evidence="1" id="KW-0378">Hydrolase</keyword>
<gene>
    <name evidence="3" type="ORF">A3C12_02000</name>
</gene>
<proteinExistence type="predicted"/>
<dbReference type="Gene3D" id="3.90.79.10">
    <property type="entry name" value="Nucleoside Triphosphate Pyrophosphohydrolase"/>
    <property type="match status" value="1"/>
</dbReference>
<dbReference type="Pfam" id="PF00293">
    <property type="entry name" value="NUDIX"/>
    <property type="match status" value="1"/>
</dbReference>
<accession>A0A1G2KMG3</accession>
<dbReference type="GO" id="GO:0016787">
    <property type="term" value="F:hydrolase activity"/>
    <property type="evidence" value="ECO:0007669"/>
    <property type="project" value="UniProtKB-KW"/>
</dbReference>
<dbReference type="EMBL" id="MHQK01000052">
    <property type="protein sequence ID" value="OHA00640.1"/>
    <property type="molecule type" value="Genomic_DNA"/>
</dbReference>
<dbReference type="AlphaFoldDB" id="A0A1G2KMG3"/>
<name>A0A1G2KMG3_9BACT</name>
<dbReference type="InterPro" id="IPR000086">
    <property type="entry name" value="NUDIX_hydrolase_dom"/>
</dbReference>
<evidence type="ECO:0000259" key="2">
    <source>
        <dbReference type="PROSITE" id="PS51462"/>
    </source>
</evidence>
<protein>
    <recommendedName>
        <fullName evidence="2">Nudix hydrolase domain-containing protein</fullName>
    </recommendedName>
</protein>
<feature type="domain" description="Nudix hydrolase" evidence="2">
    <location>
        <begin position="83"/>
        <end position="219"/>
    </location>
</feature>
<evidence type="ECO:0000313" key="4">
    <source>
        <dbReference type="Proteomes" id="UP000178710"/>
    </source>
</evidence>
<dbReference type="SUPFAM" id="SSF55811">
    <property type="entry name" value="Nudix"/>
    <property type="match status" value="1"/>
</dbReference>
<sequence length="235" mass="27269">MTHKTDIHPLQADILKVLLFTPEAHFSDLNVSRIATDHFAFHVKKLTKLKLIEKTSKNTYHLTIIGKEFANRFDVDTDKVILERQAKIGVLIGCVRGEGKDQEYLIQQRLKQPYYGYYGFMTGKVKWGETVYETAERELLEEMGLAADLKLVGIRHKMDYDPSGNLLEDKYFYVFRGENTRGALQTEFNGGRNAWMTRDEISKLPELFHDCMETIRLLDQGKLRFVESKYTVTGY</sequence>
<evidence type="ECO:0000256" key="1">
    <source>
        <dbReference type="ARBA" id="ARBA00022801"/>
    </source>
</evidence>
<reference evidence="3 4" key="1">
    <citation type="journal article" date="2016" name="Nat. Commun.">
        <title>Thousands of microbial genomes shed light on interconnected biogeochemical processes in an aquifer system.</title>
        <authorList>
            <person name="Anantharaman K."/>
            <person name="Brown C.T."/>
            <person name="Hug L.A."/>
            <person name="Sharon I."/>
            <person name="Castelle C.J."/>
            <person name="Probst A.J."/>
            <person name="Thomas B.C."/>
            <person name="Singh A."/>
            <person name="Wilkins M.J."/>
            <person name="Karaoz U."/>
            <person name="Brodie E.L."/>
            <person name="Williams K.H."/>
            <person name="Hubbard S.S."/>
            <person name="Banfield J.F."/>
        </authorList>
    </citation>
    <scope>NUCLEOTIDE SEQUENCE [LARGE SCALE GENOMIC DNA]</scope>
</reference>
<dbReference type="PROSITE" id="PS00893">
    <property type="entry name" value="NUDIX_BOX"/>
    <property type="match status" value="1"/>
</dbReference>
<evidence type="ECO:0000313" key="3">
    <source>
        <dbReference type="EMBL" id="OHA00640.1"/>
    </source>
</evidence>
<dbReference type="InterPro" id="IPR020084">
    <property type="entry name" value="NUDIX_hydrolase_CS"/>
</dbReference>
<dbReference type="PROSITE" id="PS51462">
    <property type="entry name" value="NUDIX"/>
    <property type="match status" value="1"/>
</dbReference>
<organism evidence="3 4">
    <name type="scientific">Candidatus Sungbacteria bacterium RIFCSPHIGHO2_02_FULL_49_20</name>
    <dbReference type="NCBI Taxonomy" id="1802272"/>
    <lineage>
        <taxon>Bacteria</taxon>
        <taxon>Candidatus Sungiibacteriota</taxon>
    </lineage>
</organism>
<dbReference type="Proteomes" id="UP000178710">
    <property type="component" value="Unassembled WGS sequence"/>
</dbReference>
<dbReference type="InterPro" id="IPR015797">
    <property type="entry name" value="NUDIX_hydrolase-like_dom_sf"/>
</dbReference>
<comment type="caution">
    <text evidence="3">The sequence shown here is derived from an EMBL/GenBank/DDBJ whole genome shotgun (WGS) entry which is preliminary data.</text>
</comment>